<dbReference type="PRINTS" id="PR01036">
    <property type="entry name" value="TCRTETB"/>
</dbReference>
<keyword evidence="4" id="KW-1003">Cell membrane</keyword>
<feature type="transmembrane region" description="Helical" evidence="9">
    <location>
        <begin position="218"/>
        <end position="240"/>
    </location>
</feature>
<evidence type="ECO:0000256" key="5">
    <source>
        <dbReference type="ARBA" id="ARBA00022692"/>
    </source>
</evidence>
<feature type="transmembrane region" description="Helical" evidence="9">
    <location>
        <begin position="353"/>
        <end position="371"/>
    </location>
</feature>
<feature type="transmembrane region" description="Helical" evidence="9">
    <location>
        <begin position="59"/>
        <end position="79"/>
    </location>
</feature>
<dbReference type="PANTHER" id="PTHR23501">
    <property type="entry name" value="MAJOR FACILITATOR SUPERFAMILY"/>
    <property type="match status" value="1"/>
</dbReference>
<organism evidence="11 12">
    <name type="scientific">Sinosporangium album</name>
    <dbReference type="NCBI Taxonomy" id="504805"/>
    <lineage>
        <taxon>Bacteria</taxon>
        <taxon>Bacillati</taxon>
        <taxon>Actinomycetota</taxon>
        <taxon>Actinomycetes</taxon>
        <taxon>Streptosporangiales</taxon>
        <taxon>Streptosporangiaceae</taxon>
        <taxon>Sinosporangium</taxon>
    </lineage>
</organism>
<keyword evidence="12" id="KW-1185">Reference proteome</keyword>
<dbReference type="GO" id="GO:0005886">
    <property type="term" value="C:plasma membrane"/>
    <property type="evidence" value="ECO:0007669"/>
    <property type="project" value="UniProtKB-SubCell"/>
</dbReference>
<dbReference type="AlphaFoldDB" id="A0A1G7WKN6"/>
<evidence type="ECO:0000259" key="10">
    <source>
        <dbReference type="PROSITE" id="PS50850"/>
    </source>
</evidence>
<protein>
    <submittedName>
        <fullName evidence="11">Drug resistance transporter, EmrB/QacA subfamily</fullName>
    </submittedName>
</protein>
<feature type="transmembrane region" description="Helical" evidence="9">
    <location>
        <begin position="323"/>
        <end position="341"/>
    </location>
</feature>
<dbReference type="NCBIfam" id="TIGR00711">
    <property type="entry name" value="efflux_EmrB"/>
    <property type="match status" value="1"/>
</dbReference>
<feature type="domain" description="Major facilitator superfamily (MFS) profile" evidence="10">
    <location>
        <begin position="25"/>
        <end position="517"/>
    </location>
</feature>
<keyword evidence="3" id="KW-0813">Transport</keyword>
<evidence type="ECO:0000256" key="1">
    <source>
        <dbReference type="ARBA" id="ARBA00004651"/>
    </source>
</evidence>
<dbReference type="EMBL" id="FNCN01000007">
    <property type="protein sequence ID" value="SDG72561.1"/>
    <property type="molecule type" value="Genomic_DNA"/>
</dbReference>
<feature type="compositionally biased region" description="Basic and acidic residues" evidence="8">
    <location>
        <begin position="519"/>
        <end position="531"/>
    </location>
</feature>
<keyword evidence="5 9" id="KW-0812">Transmembrane</keyword>
<feature type="transmembrane region" description="Helical" evidence="9">
    <location>
        <begin position="383"/>
        <end position="403"/>
    </location>
</feature>
<dbReference type="PROSITE" id="PS50850">
    <property type="entry name" value="MFS"/>
    <property type="match status" value="1"/>
</dbReference>
<evidence type="ECO:0000256" key="6">
    <source>
        <dbReference type="ARBA" id="ARBA00022989"/>
    </source>
</evidence>
<comment type="similarity">
    <text evidence="2">Belongs to the major facilitator superfamily. TCR/Tet family.</text>
</comment>
<feature type="transmembrane region" description="Helical" evidence="9">
    <location>
        <begin position="246"/>
        <end position="268"/>
    </location>
</feature>
<evidence type="ECO:0000256" key="3">
    <source>
        <dbReference type="ARBA" id="ARBA00022448"/>
    </source>
</evidence>
<evidence type="ECO:0000256" key="7">
    <source>
        <dbReference type="ARBA" id="ARBA00023136"/>
    </source>
</evidence>
<proteinExistence type="inferred from homology"/>
<name>A0A1G7WKN6_9ACTN</name>
<dbReference type="InterPro" id="IPR011701">
    <property type="entry name" value="MFS"/>
</dbReference>
<feature type="transmembrane region" description="Helical" evidence="9">
    <location>
        <begin position="484"/>
        <end position="510"/>
    </location>
</feature>
<feature type="transmembrane region" description="Helical" evidence="9">
    <location>
        <begin position="157"/>
        <end position="179"/>
    </location>
</feature>
<evidence type="ECO:0000256" key="4">
    <source>
        <dbReference type="ARBA" id="ARBA00022475"/>
    </source>
</evidence>
<evidence type="ECO:0000256" key="2">
    <source>
        <dbReference type="ARBA" id="ARBA00007520"/>
    </source>
</evidence>
<gene>
    <name evidence="11" type="ORF">SAMN05421505_10782</name>
</gene>
<feature type="transmembrane region" description="Helical" evidence="9">
    <location>
        <begin position="185"/>
        <end position="206"/>
    </location>
</feature>
<dbReference type="Proteomes" id="UP000198923">
    <property type="component" value="Unassembled WGS sequence"/>
</dbReference>
<dbReference type="InterPro" id="IPR020846">
    <property type="entry name" value="MFS_dom"/>
</dbReference>
<keyword evidence="6 9" id="KW-1133">Transmembrane helix</keyword>
<dbReference type="FunFam" id="1.20.1720.10:FF:000004">
    <property type="entry name" value="EmrB/QacA family drug resistance transporter"/>
    <property type="match status" value="1"/>
</dbReference>
<feature type="region of interest" description="Disordered" evidence="8">
    <location>
        <begin position="519"/>
        <end position="546"/>
    </location>
</feature>
<feature type="transmembrane region" description="Helical" evidence="9">
    <location>
        <begin position="289"/>
        <end position="311"/>
    </location>
</feature>
<dbReference type="Pfam" id="PF07690">
    <property type="entry name" value="MFS_1"/>
    <property type="match status" value="1"/>
</dbReference>
<dbReference type="Gene3D" id="1.20.1250.20">
    <property type="entry name" value="MFS general substrate transporter like domains"/>
    <property type="match status" value="1"/>
</dbReference>
<comment type="subcellular location">
    <subcellularLocation>
        <location evidence="1">Cell membrane</location>
        <topology evidence="1">Multi-pass membrane protein</topology>
    </subcellularLocation>
</comment>
<reference evidence="11 12" key="1">
    <citation type="submission" date="2016-10" db="EMBL/GenBank/DDBJ databases">
        <authorList>
            <person name="de Groot N.N."/>
        </authorList>
    </citation>
    <scope>NUCLEOTIDE SEQUENCE [LARGE SCALE GENOMIC DNA]</scope>
    <source>
        <strain evidence="11 12">CPCC 201354</strain>
    </source>
</reference>
<dbReference type="STRING" id="504805.SAMN05421505_10782"/>
<dbReference type="Gene3D" id="1.20.1720.10">
    <property type="entry name" value="Multidrug resistance protein D"/>
    <property type="match status" value="1"/>
</dbReference>
<evidence type="ECO:0000256" key="9">
    <source>
        <dbReference type="SAM" id="Phobius"/>
    </source>
</evidence>
<evidence type="ECO:0000313" key="11">
    <source>
        <dbReference type="EMBL" id="SDG72561.1"/>
    </source>
</evidence>
<keyword evidence="7 9" id="KW-0472">Membrane</keyword>
<accession>A0A1G7WKN6</accession>
<dbReference type="OrthoDB" id="7375466at2"/>
<dbReference type="RefSeq" id="WP_093170004.1">
    <property type="nucleotide sequence ID" value="NZ_FNCN01000007.1"/>
</dbReference>
<feature type="transmembrane region" description="Helical" evidence="9">
    <location>
        <begin position="21"/>
        <end position="47"/>
    </location>
</feature>
<feature type="transmembrane region" description="Helical" evidence="9">
    <location>
        <begin position="91"/>
        <end position="112"/>
    </location>
</feature>
<evidence type="ECO:0000313" key="12">
    <source>
        <dbReference type="Proteomes" id="UP000198923"/>
    </source>
</evidence>
<dbReference type="InterPro" id="IPR036259">
    <property type="entry name" value="MFS_trans_sf"/>
</dbReference>
<dbReference type="GO" id="GO:0022857">
    <property type="term" value="F:transmembrane transporter activity"/>
    <property type="evidence" value="ECO:0007669"/>
    <property type="project" value="InterPro"/>
</dbReference>
<sequence length="546" mass="57479">MKETEVPPGEEQPAGTGRQRAVMVAMPGLMLAMLLAMLDNMILGTAMPRIVGELGGLNHLSWVVTAYVLGTTISTPIWGKLGDLYGRKPTFLASIAIFTITSALCGMAGIDLLGGPENGMVQLIGFRALQGLGAGGLMVNAMALIGDLVPPRERGHYQGIMAAMMSVAMIAGPLLGGFITDSLDWRWAFFINLPLGVIAFVIMTITLKLPRVRTKQRIDWFGAALLSVGITALVLVTTWGGTEYDWGSPTILGLLGLSVVTLALFVVVERRTAEPIMPLGLFRNRNFTLITVIGFLLGFSMFGAINFLPLYQQTVQGASATESGLLMLPMMATAMAVSLFVGRAVTKTGRYKIYPVIGGVVMTVGTFLLSLQTVNTSVWTTGLYVAVLGLGMGFLMQMTMLIAQNSVDHRYLGVASSTSTFFRSIGGSVGVSLFGAIFNSRLADGIAERLGSSGAHLAEGGARLDPAAVQALPPQVRTGFLESLVGALSGVFGWAILFAAVVPVLAAFVVEVPLRTELGDAKPDGQADGKTDGTGTDPEPAVAAKD</sequence>
<dbReference type="PANTHER" id="PTHR23501:SF197">
    <property type="entry name" value="COMD"/>
    <property type="match status" value="1"/>
</dbReference>
<dbReference type="SUPFAM" id="SSF103473">
    <property type="entry name" value="MFS general substrate transporter"/>
    <property type="match status" value="1"/>
</dbReference>
<dbReference type="CDD" id="cd17502">
    <property type="entry name" value="MFS_Azr1_MDR_like"/>
    <property type="match status" value="1"/>
</dbReference>
<dbReference type="InterPro" id="IPR004638">
    <property type="entry name" value="EmrB-like"/>
</dbReference>
<evidence type="ECO:0000256" key="8">
    <source>
        <dbReference type="SAM" id="MobiDB-lite"/>
    </source>
</evidence>
<feature type="transmembrane region" description="Helical" evidence="9">
    <location>
        <begin position="124"/>
        <end position="145"/>
    </location>
</feature>